<evidence type="ECO:0000313" key="2">
    <source>
        <dbReference type="EMBL" id="RDY67908.1"/>
    </source>
</evidence>
<dbReference type="Proteomes" id="UP000256829">
    <property type="component" value="Unassembled WGS sequence"/>
</dbReference>
<dbReference type="RefSeq" id="WP_115842031.1">
    <property type="nucleotide sequence ID" value="NZ_CP183976.1"/>
</dbReference>
<dbReference type="PANTHER" id="PTHR28008">
    <property type="entry name" value="DOMAIN PROTEIN, PUTATIVE (AFU_ORTHOLOGUE AFUA_3G10980)-RELATED"/>
    <property type="match status" value="1"/>
</dbReference>
<protein>
    <recommendedName>
        <fullName evidence="4">VanZ family protein</fullName>
    </recommendedName>
</protein>
<proteinExistence type="predicted"/>
<keyword evidence="1" id="KW-0812">Transmembrane</keyword>
<comment type="caution">
    <text evidence="2">The sequence shown here is derived from an EMBL/GenBank/DDBJ whole genome shotgun (WGS) entry which is preliminary data.</text>
</comment>
<gene>
    <name evidence="2" type="ORF">DX912_08390</name>
</gene>
<sequence length="129" mass="13799">MREFRWPALWVAIWIAMIAAVVASSLLPAHDLPEVPDGFDKVEHFVGYLILSAWAVMLFAHRRAQAIAAVGLIALGVALELAQGAWTVSRMADSADALANSLGVLAGLMLGPTAIGGLLVWVEEKIRGR</sequence>
<keyword evidence="1" id="KW-0472">Membrane</keyword>
<dbReference type="PANTHER" id="PTHR28008:SF1">
    <property type="entry name" value="DOMAIN PROTEIN, PUTATIVE (AFU_ORTHOLOGUE AFUA_3G10980)-RELATED"/>
    <property type="match status" value="1"/>
</dbReference>
<accession>A0A3D8VGG1</accession>
<keyword evidence="3" id="KW-1185">Reference proteome</keyword>
<evidence type="ECO:0008006" key="4">
    <source>
        <dbReference type="Google" id="ProtNLM"/>
    </source>
</evidence>
<dbReference type="EMBL" id="QTJR01000004">
    <property type="protein sequence ID" value="RDY67908.1"/>
    <property type="molecule type" value="Genomic_DNA"/>
</dbReference>
<dbReference type="AlphaFoldDB" id="A0A3D8VGG1"/>
<feature type="transmembrane region" description="Helical" evidence="1">
    <location>
        <begin position="42"/>
        <end position="60"/>
    </location>
</feature>
<name>A0A3D8VGG1_9GAMM</name>
<keyword evidence="1" id="KW-1133">Transmembrane helix</keyword>
<feature type="transmembrane region" description="Helical" evidence="1">
    <location>
        <begin position="67"/>
        <end position="86"/>
    </location>
</feature>
<reference evidence="2 3" key="1">
    <citation type="submission" date="2018-08" db="EMBL/GenBank/DDBJ databases">
        <title>Lysobacter soli KCTC 22011, whole genome shotgun sequence.</title>
        <authorList>
            <person name="Zhang X."/>
            <person name="Feng G."/>
            <person name="Zhu H."/>
        </authorList>
    </citation>
    <scope>NUCLEOTIDE SEQUENCE [LARGE SCALE GENOMIC DNA]</scope>
    <source>
        <strain evidence="2 3">KCTC 22011</strain>
    </source>
</reference>
<feature type="transmembrane region" description="Helical" evidence="1">
    <location>
        <begin position="7"/>
        <end position="30"/>
    </location>
</feature>
<organism evidence="2 3">
    <name type="scientific">Lysobacter soli</name>
    <dbReference type="NCBI Taxonomy" id="453783"/>
    <lineage>
        <taxon>Bacteria</taxon>
        <taxon>Pseudomonadati</taxon>
        <taxon>Pseudomonadota</taxon>
        <taxon>Gammaproteobacteria</taxon>
        <taxon>Lysobacterales</taxon>
        <taxon>Lysobacteraceae</taxon>
        <taxon>Lysobacter</taxon>
    </lineage>
</organism>
<evidence type="ECO:0000313" key="3">
    <source>
        <dbReference type="Proteomes" id="UP000256829"/>
    </source>
</evidence>
<feature type="transmembrane region" description="Helical" evidence="1">
    <location>
        <begin position="98"/>
        <end position="122"/>
    </location>
</feature>
<evidence type="ECO:0000256" key="1">
    <source>
        <dbReference type="SAM" id="Phobius"/>
    </source>
</evidence>